<keyword evidence="3" id="KW-1185">Reference proteome</keyword>
<sequence length="78" mass="8386">MCLGDASARRLQLPVNDAESVEVFLNPFDIACDVRDKWTESDAPSRAQDDELSGSESSSGEAGNVEHSTKNMPVTLST</sequence>
<proteinExistence type="predicted"/>
<evidence type="ECO:0000313" key="2">
    <source>
        <dbReference type="EMBL" id="KAK8784532.1"/>
    </source>
</evidence>
<reference evidence="2 3" key="1">
    <citation type="journal article" date="2023" name="Arcadia Sci">
        <title>De novo assembly of a long-read Amblyomma americanum tick genome.</title>
        <authorList>
            <person name="Chou S."/>
            <person name="Poskanzer K.E."/>
            <person name="Rollins M."/>
            <person name="Thuy-Boun P.S."/>
        </authorList>
    </citation>
    <scope>NUCLEOTIDE SEQUENCE [LARGE SCALE GENOMIC DNA]</scope>
    <source>
        <strain evidence="2">F_SG_1</strain>
        <tissue evidence="2">Salivary glands</tissue>
    </source>
</reference>
<comment type="caution">
    <text evidence="2">The sequence shown here is derived from an EMBL/GenBank/DDBJ whole genome shotgun (WGS) entry which is preliminary data.</text>
</comment>
<name>A0AAQ4FCQ3_AMBAM</name>
<protein>
    <submittedName>
        <fullName evidence="2">Uncharacterized protein</fullName>
    </submittedName>
</protein>
<feature type="region of interest" description="Disordered" evidence="1">
    <location>
        <begin position="39"/>
        <end position="78"/>
    </location>
</feature>
<dbReference type="Proteomes" id="UP001321473">
    <property type="component" value="Unassembled WGS sequence"/>
</dbReference>
<dbReference type="EMBL" id="JARKHS020004492">
    <property type="protein sequence ID" value="KAK8784532.1"/>
    <property type="molecule type" value="Genomic_DNA"/>
</dbReference>
<dbReference type="AlphaFoldDB" id="A0AAQ4FCQ3"/>
<organism evidence="2 3">
    <name type="scientific">Amblyomma americanum</name>
    <name type="common">Lone star tick</name>
    <dbReference type="NCBI Taxonomy" id="6943"/>
    <lineage>
        <taxon>Eukaryota</taxon>
        <taxon>Metazoa</taxon>
        <taxon>Ecdysozoa</taxon>
        <taxon>Arthropoda</taxon>
        <taxon>Chelicerata</taxon>
        <taxon>Arachnida</taxon>
        <taxon>Acari</taxon>
        <taxon>Parasitiformes</taxon>
        <taxon>Ixodida</taxon>
        <taxon>Ixodoidea</taxon>
        <taxon>Ixodidae</taxon>
        <taxon>Amblyomminae</taxon>
        <taxon>Amblyomma</taxon>
    </lineage>
</organism>
<gene>
    <name evidence="2" type="ORF">V5799_009106</name>
</gene>
<evidence type="ECO:0000256" key="1">
    <source>
        <dbReference type="SAM" id="MobiDB-lite"/>
    </source>
</evidence>
<accession>A0AAQ4FCQ3</accession>
<evidence type="ECO:0000313" key="3">
    <source>
        <dbReference type="Proteomes" id="UP001321473"/>
    </source>
</evidence>